<dbReference type="InterPro" id="IPR014001">
    <property type="entry name" value="Helicase_ATP-bd"/>
</dbReference>
<keyword evidence="10 15" id="KW-0234">DNA repair</keyword>
<evidence type="ECO:0000256" key="2">
    <source>
        <dbReference type="ARBA" id="ARBA00017846"/>
    </source>
</evidence>
<dbReference type="Pfam" id="PF00270">
    <property type="entry name" value="DEAD"/>
    <property type="match status" value="1"/>
</dbReference>
<evidence type="ECO:0000256" key="13">
    <source>
        <dbReference type="ARBA" id="ARBA00034808"/>
    </source>
</evidence>
<dbReference type="InterPro" id="IPR045562">
    <property type="entry name" value="RecG_dom3_C"/>
</dbReference>
<dbReference type="STRING" id="1817832.A3J48_04770"/>
<keyword evidence="6 15" id="KW-0347">Helicase</keyword>
<feature type="domain" description="Helicase ATP-binding" evidence="16">
    <location>
        <begin position="282"/>
        <end position="453"/>
    </location>
</feature>
<organism evidence="18 19">
    <name type="scientific">Candidatus Doudnabacteria bacterium RIFCSPHIGHO2_02_FULL_46_11</name>
    <dbReference type="NCBI Taxonomy" id="1817832"/>
    <lineage>
        <taxon>Bacteria</taxon>
        <taxon>Candidatus Doudnaibacteriota</taxon>
    </lineage>
</organism>
<dbReference type="SMART" id="SM00487">
    <property type="entry name" value="DEXDc"/>
    <property type="match status" value="1"/>
</dbReference>
<dbReference type="GO" id="GO:0005524">
    <property type="term" value="F:ATP binding"/>
    <property type="evidence" value="ECO:0007669"/>
    <property type="project" value="UniProtKB-KW"/>
</dbReference>
<dbReference type="Proteomes" id="UP000176786">
    <property type="component" value="Unassembled WGS sequence"/>
</dbReference>
<evidence type="ECO:0000256" key="8">
    <source>
        <dbReference type="ARBA" id="ARBA00023125"/>
    </source>
</evidence>
<dbReference type="InterPro" id="IPR047112">
    <property type="entry name" value="RecG/Mfd"/>
</dbReference>
<evidence type="ECO:0000256" key="9">
    <source>
        <dbReference type="ARBA" id="ARBA00023172"/>
    </source>
</evidence>
<dbReference type="Gene3D" id="1.10.150.20">
    <property type="entry name" value="5' to 3' exonuclease, C-terminal subdomain"/>
    <property type="match status" value="1"/>
</dbReference>
<keyword evidence="7 15" id="KW-0067">ATP-binding</keyword>
<dbReference type="InterPro" id="IPR004609">
    <property type="entry name" value="ATP-dep_DNA_helicase_RecG"/>
</dbReference>
<comment type="caution">
    <text evidence="18">The sequence shown here is derived from an EMBL/GenBank/DDBJ whole genome shotgun (WGS) entry which is preliminary data.</text>
</comment>
<comment type="similarity">
    <text evidence="1 15">Belongs to the helicase family. RecG subfamily.</text>
</comment>
<keyword evidence="11" id="KW-0413">Isomerase</keyword>
<evidence type="ECO:0000256" key="7">
    <source>
        <dbReference type="ARBA" id="ARBA00022840"/>
    </source>
</evidence>
<dbReference type="SUPFAM" id="SSF50249">
    <property type="entry name" value="Nucleic acid-binding proteins"/>
    <property type="match status" value="1"/>
</dbReference>
<dbReference type="SUPFAM" id="SSF52540">
    <property type="entry name" value="P-loop containing nucleoside triphosphate hydrolases"/>
    <property type="match status" value="2"/>
</dbReference>
<evidence type="ECO:0000256" key="12">
    <source>
        <dbReference type="ARBA" id="ARBA00034617"/>
    </source>
</evidence>
<comment type="function">
    <text evidence="15">Plays a critical role in recombination and DNA repair. Helps process Holliday junction intermediates to mature products by catalyzing branch migration. Has replication fork regression activity, unwinds stalled or blocked replication forks to make a HJ that can be resolved. Has a DNA unwinding activity characteristic of a DNA helicase with 3'-5' polarity.</text>
</comment>
<evidence type="ECO:0000256" key="6">
    <source>
        <dbReference type="ARBA" id="ARBA00022806"/>
    </source>
</evidence>
<evidence type="ECO:0000259" key="16">
    <source>
        <dbReference type="PROSITE" id="PS51192"/>
    </source>
</evidence>
<evidence type="ECO:0000256" key="4">
    <source>
        <dbReference type="ARBA" id="ARBA00022763"/>
    </source>
</evidence>
<dbReference type="NCBIfam" id="NF008168">
    <property type="entry name" value="PRK10917.2-2"/>
    <property type="match status" value="1"/>
</dbReference>
<dbReference type="PANTHER" id="PTHR47964:SF1">
    <property type="entry name" value="ATP-DEPENDENT DNA HELICASE HOMOLOG RECG, CHLOROPLASTIC"/>
    <property type="match status" value="1"/>
</dbReference>
<dbReference type="GO" id="GO:0006281">
    <property type="term" value="P:DNA repair"/>
    <property type="evidence" value="ECO:0007669"/>
    <property type="project" value="UniProtKB-UniRule"/>
</dbReference>
<dbReference type="NCBIfam" id="NF008165">
    <property type="entry name" value="PRK10917.1-3"/>
    <property type="match status" value="1"/>
</dbReference>
<dbReference type="PROSITE" id="PS51194">
    <property type="entry name" value="HELICASE_CTER"/>
    <property type="match status" value="1"/>
</dbReference>
<dbReference type="NCBIfam" id="TIGR00643">
    <property type="entry name" value="recG"/>
    <property type="match status" value="1"/>
</dbReference>
<dbReference type="EMBL" id="MFES01000021">
    <property type="protein sequence ID" value="OGE85876.1"/>
    <property type="molecule type" value="Genomic_DNA"/>
</dbReference>
<evidence type="ECO:0000256" key="10">
    <source>
        <dbReference type="ARBA" id="ARBA00023204"/>
    </source>
</evidence>
<evidence type="ECO:0000313" key="18">
    <source>
        <dbReference type="EMBL" id="OGE85876.1"/>
    </source>
</evidence>
<dbReference type="Pfam" id="PF19833">
    <property type="entry name" value="RecG_dom3_C"/>
    <property type="match status" value="1"/>
</dbReference>
<evidence type="ECO:0000259" key="17">
    <source>
        <dbReference type="PROSITE" id="PS51194"/>
    </source>
</evidence>
<dbReference type="CDD" id="cd04488">
    <property type="entry name" value="RecG_wedge_OBF"/>
    <property type="match status" value="1"/>
</dbReference>
<evidence type="ECO:0000313" key="19">
    <source>
        <dbReference type="Proteomes" id="UP000176786"/>
    </source>
</evidence>
<dbReference type="Pfam" id="PF17191">
    <property type="entry name" value="RecG_wedge"/>
    <property type="match status" value="1"/>
</dbReference>
<dbReference type="GO" id="GO:0006310">
    <property type="term" value="P:DNA recombination"/>
    <property type="evidence" value="ECO:0007669"/>
    <property type="project" value="UniProtKB-UniRule"/>
</dbReference>
<dbReference type="Gene3D" id="3.40.50.300">
    <property type="entry name" value="P-loop containing nucleotide triphosphate hydrolases"/>
    <property type="match status" value="2"/>
</dbReference>
<dbReference type="InterPro" id="IPR011545">
    <property type="entry name" value="DEAD/DEAH_box_helicase_dom"/>
</dbReference>
<dbReference type="Pfam" id="PF00271">
    <property type="entry name" value="Helicase_C"/>
    <property type="match status" value="1"/>
</dbReference>
<dbReference type="CDD" id="cd17992">
    <property type="entry name" value="DEXHc_RecG"/>
    <property type="match status" value="1"/>
</dbReference>
<feature type="domain" description="Helicase C-terminal" evidence="17">
    <location>
        <begin position="472"/>
        <end position="635"/>
    </location>
</feature>
<proteinExistence type="inferred from homology"/>
<evidence type="ECO:0000256" key="15">
    <source>
        <dbReference type="RuleBase" id="RU363016"/>
    </source>
</evidence>
<dbReference type="EC" id="5.6.2.4" evidence="13 15"/>
<keyword evidence="8" id="KW-0238">DNA-binding</keyword>
<comment type="catalytic activity">
    <reaction evidence="14 15">
        <text>ATP + H2O = ADP + phosphate + H(+)</text>
        <dbReference type="Rhea" id="RHEA:13065"/>
        <dbReference type="ChEBI" id="CHEBI:15377"/>
        <dbReference type="ChEBI" id="CHEBI:15378"/>
        <dbReference type="ChEBI" id="CHEBI:30616"/>
        <dbReference type="ChEBI" id="CHEBI:43474"/>
        <dbReference type="ChEBI" id="CHEBI:456216"/>
        <dbReference type="EC" id="5.6.2.4"/>
    </reaction>
</comment>
<dbReference type="Gene3D" id="2.40.50.140">
    <property type="entry name" value="Nucleic acid-binding proteins"/>
    <property type="match status" value="1"/>
</dbReference>
<keyword evidence="9 15" id="KW-0233">DNA recombination</keyword>
<keyword evidence="5 15" id="KW-0378">Hydrolase</keyword>
<evidence type="ECO:0000256" key="11">
    <source>
        <dbReference type="ARBA" id="ARBA00023235"/>
    </source>
</evidence>
<dbReference type="SMART" id="SM00490">
    <property type="entry name" value="HELICc"/>
    <property type="match status" value="1"/>
</dbReference>
<evidence type="ECO:0000256" key="1">
    <source>
        <dbReference type="ARBA" id="ARBA00007504"/>
    </source>
</evidence>
<evidence type="ECO:0000256" key="14">
    <source>
        <dbReference type="ARBA" id="ARBA00048988"/>
    </source>
</evidence>
<dbReference type="GO" id="GO:0003677">
    <property type="term" value="F:DNA binding"/>
    <property type="evidence" value="ECO:0007669"/>
    <property type="project" value="UniProtKB-KW"/>
</dbReference>
<reference evidence="18 19" key="1">
    <citation type="journal article" date="2016" name="Nat. Commun.">
        <title>Thousands of microbial genomes shed light on interconnected biogeochemical processes in an aquifer system.</title>
        <authorList>
            <person name="Anantharaman K."/>
            <person name="Brown C.T."/>
            <person name="Hug L.A."/>
            <person name="Sharon I."/>
            <person name="Castelle C.J."/>
            <person name="Probst A.J."/>
            <person name="Thomas B.C."/>
            <person name="Singh A."/>
            <person name="Wilkins M.J."/>
            <person name="Karaoz U."/>
            <person name="Brodie E.L."/>
            <person name="Williams K.H."/>
            <person name="Hubbard S.S."/>
            <person name="Banfield J.F."/>
        </authorList>
    </citation>
    <scope>NUCLEOTIDE SEQUENCE [LARGE SCALE GENOMIC DNA]</scope>
</reference>
<dbReference type="InterPro" id="IPR033454">
    <property type="entry name" value="RecG_wedge"/>
</dbReference>
<protein>
    <recommendedName>
        <fullName evidence="2 15">ATP-dependent DNA helicase RecG</fullName>
        <ecNumber evidence="13 15">5.6.2.4</ecNumber>
    </recommendedName>
</protein>
<gene>
    <name evidence="18" type="ORF">A3J48_04770</name>
</gene>
<dbReference type="InterPro" id="IPR001650">
    <property type="entry name" value="Helicase_C-like"/>
</dbReference>
<dbReference type="InterPro" id="IPR027417">
    <property type="entry name" value="P-loop_NTPase"/>
</dbReference>
<keyword evidence="3 15" id="KW-0547">Nucleotide-binding</keyword>
<accession>A0A1F5P7F4</accession>
<dbReference type="GO" id="GO:0043138">
    <property type="term" value="F:3'-5' DNA helicase activity"/>
    <property type="evidence" value="ECO:0007669"/>
    <property type="project" value="UniProtKB-EC"/>
</dbReference>
<name>A0A1F5P7F4_9BACT</name>
<sequence length="693" mass="77975">MLEISTQKQPDLLDLPIEKIKGIGSKTAQILARLELKSVVDLLEHYPYRYEDYSRNKKIRELQTNESVTIKAKVTNIQVRRAMRNKRITITEAVLTDDTGNILAVWFNQPYLKNILFKGQEYYFYGTTLLRNRLQLQSPTFENISDNTVGAGKIMPIYSLPDGIPAKKFRTIILQLLGSLPEKLDFLPLDLAAGLKLVSRREALKQIHFPDSFKKLAQARHRLAFDELLIMQLKILHRRETLKKSNAPKIIFLQNKIKKFVEDLPFKLTLSQKRAAWEIIQDLETNAPMNRLLQGDVGSGKTVVSAIAIASCAWNKQQVAFLAPTEILVQQHFATLKKLLEPEKIVIALLTGGSSGKEKKEIYEGLTKGKINCVVGTHAILNEKISFKNLGLVIVDEQHRFGVSQRSILRNPQVRPAKNSGLTWNPHFLSMTATPIPRTLALTLYGDLAISSITEMPPGRPEIKTEVVLPDNRQKAYGLISKEILLGRQVFVICPLLEDSDVLEVKSATAEQQRLAKEVFPSFSIGLMHGKMTASEKERTMKTFKDGRHHILVSTSVIEVGIDVPNATVMLIEGADRFGLAQLHQFRGRVGRGEHASYCLVIPSNNTVPERLKILVKHQDGFRLAELDLKLRGMGEITGTKQSGFLDLKIADPSDLNLVKLARQTAEKIIAPGLNHFPRLKQLMDKQEMTHAE</sequence>
<dbReference type="GO" id="GO:0016887">
    <property type="term" value="F:ATP hydrolysis activity"/>
    <property type="evidence" value="ECO:0007669"/>
    <property type="project" value="RHEA"/>
</dbReference>
<dbReference type="AlphaFoldDB" id="A0A1F5P7F4"/>
<evidence type="ECO:0000256" key="3">
    <source>
        <dbReference type="ARBA" id="ARBA00022741"/>
    </source>
</evidence>
<keyword evidence="4 15" id="KW-0227">DNA damage</keyword>
<dbReference type="PROSITE" id="PS51192">
    <property type="entry name" value="HELICASE_ATP_BIND_1"/>
    <property type="match status" value="1"/>
</dbReference>
<dbReference type="PANTHER" id="PTHR47964">
    <property type="entry name" value="ATP-DEPENDENT DNA HELICASE HOMOLOG RECG, CHLOROPLASTIC"/>
    <property type="match status" value="1"/>
</dbReference>
<evidence type="ECO:0000256" key="5">
    <source>
        <dbReference type="ARBA" id="ARBA00022801"/>
    </source>
</evidence>
<dbReference type="InterPro" id="IPR012340">
    <property type="entry name" value="NA-bd_OB-fold"/>
</dbReference>
<comment type="catalytic activity">
    <reaction evidence="12 15">
        <text>Couples ATP hydrolysis with the unwinding of duplex DNA by translocating in the 3'-5' direction.</text>
        <dbReference type="EC" id="5.6.2.4"/>
    </reaction>
</comment>